<evidence type="ECO:0000313" key="4">
    <source>
        <dbReference type="EMBL" id="EJL03961.1"/>
    </source>
</evidence>
<feature type="transmembrane region" description="Helical" evidence="2">
    <location>
        <begin position="935"/>
        <end position="958"/>
    </location>
</feature>
<dbReference type="Pfam" id="PF20178">
    <property type="entry name" value="ToxA_N"/>
    <property type="match status" value="2"/>
</dbReference>
<organism evidence="4">
    <name type="scientific">Pseudomonas fluorescens (strain Q2-87)</name>
    <dbReference type="NCBI Taxonomy" id="1038922"/>
    <lineage>
        <taxon>Bacteria</taxon>
        <taxon>Pseudomonadati</taxon>
        <taxon>Pseudomonadota</taxon>
        <taxon>Gammaproteobacteria</taxon>
        <taxon>Pseudomonadales</taxon>
        <taxon>Pseudomonadaceae</taxon>
        <taxon>Pseudomonas</taxon>
    </lineage>
</organism>
<dbReference type="eggNOG" id="ENOG5032Q5N">
    <property type="taxonomic scope" value="Bacteria"/>
</dbReference>
<comment type="caution">
    <text evidence="4">The sequence shown here is derived from an EMBL/GenBank/DDBJ whole genome shotgun (WGS) entry which is preliminary data.</text>
</comment>
<gene>
    <name evidence="4" type="ORF">PflQ2_5049</name>
</gene>
<dbReference type="InterPro" id="IPR046673">
    <property type="entry name" value="ToxA_N"/>
</dbReference>
<keyword evidence="2" id="KW-1133">Transmembrane helix</keyword>
<feature type="region of interest" description="Disordered" evidence="1">
    <location>
        <begin position="1"/>
        <end position="24"/>
    </location>
</feature>
<accession>J2Y9J3</accession>
<dbReference type="Proteomes" id="UP000007289">
    <property type="component" value="Chromosome"/>
</dbReference>
<feature type="domain" description="Dermonecrotic toxin N-terminal" evidence="3">
    <location>
        <begin position="255"/>
        <end position="486"/>
    </location>
</feature>
<evidence type="ECO:0000259" key="3">
    <source>
        <dbReference type="Pfam" id="PF20178"/>
    </source>
</evidence>
<proteinExistence type="predicted"/>
<dbReference type="PATRIC" id="fig|1038922.3.peg.471"/>
<reference evidence="4" key="1">
    <citation type="journal article" date="2012" name="PLoS Genet.">
        <title>Comparative Genomics of Plant-Associated Pseudomonas spp.: Insights into Diversity and Inheritance of Traits Involved in Multitrophic Interactions.</title>
        <authorList>
            <person name="Loper J.E."/>
            <person name="Hassan K.A."/>
            <person name="Mavrodi D.V."/>
            <person name="Davis E.W.II."/>
            <person name="Lim C.K."/>
            <person name="Shaffer B.T."/>
            <person name="Elbourne L.D."/>
            <person name="Stockwell V.O."/>
            <person name="Hartney S.L."/>
            <person name="Breakwell K."/>
            <person name="Henkels M.D."/>
            <person name="Tetu S.G."/>
            <person name="Rangel L.I."/>
            <person name="Kidarsa T.A."/>
            <person name="Wilson N.L."/>
            <person name="van de Mortel J.E."/>
            <person name="Song C."/>
            <person name="Blumhagen R."/>
            <person name="Radune D."/>
            <person name="Hostetler J.B."/>
            <person name="Brinkac L.M."/>
            <person name="Durkin A.S."/>
            <person name="Kluepfel D.A."/>
            <person name="Wechter W.P."/>
            <person name="Anderson A.J."/>
            <person name="Kim Y.C."/>
            <person name="Pierson L.S.III."/>
            <person name="Pierson E.A."/>
            <person name="Lindow S.E."/>
            <person name="Kobayashi D.Y."/>
            <person name="Raaijmakers J.M."/>
            <person name="Weller D.M."/>
            <person name="Thomashow L.S."/>
            <person name="Allen A.E."/>
            <person name="Paulsen I.T."/>
        </authorList>
    </citation>
    <scope>NUCLEOTIDE SEQUENCE [LARGE SCALE GENOMIC DNA]</scope>
    <source>
        <strain evidence="4">Q2-87</strain>
    </source>
</reference>
<protein>
    <recommendedName>
        <fullName evidence="3">Dermonecrotic toxin N-terminal domain-containing protein</fullName>
    </recommendedName>
</protein>
<dbReference type="EMBL" id="AGBM01000001">
    <property type="protein sequence ID" value="EJL03961.1"/>
    <property type="molecule type" value="Genomic_DNA"/>
</dbReference>
<evidence type="ECO:0000256" key="2">
    <source>
        <dbReference type="SAM" id="Phobius"/>
    </source>
</evidence>
<keyword evidence="2" id="KW-0472">Membrane</keyword>
<feature type="domain" description="Dermonecrotic toxin N-terminal" evidence="3">
    <location>
        <begin position="624"/>
        <end position="806"/>
    </location>
</feature>
<keyword evidence="2" id="KW-0812">Transmembrane</keyword>
<feature type="transmembrane region" description="Helical" evidence="2">
    <location>
        <begin position="890"/>
        <end position="915"/>
    </location>
</feature>
<dbReference type="HOGENOM" id="CLU_273186_0_0_6"/>
<sequence>MDNSAERQSKANGAGPEPSPQATTAQAVLGRLTRWQAVIDSRLKAQMTLLEVLEERLLVELRTHYHHGNIDPHFIGTLLDAVLQRLIDQVPVVPDAEENSPYRWPDGPDTGFSAERQEVIVQAVEGMASGLVHHYKDYLRRHWSVFGHDISLAALINDRLDNHLARFDAIFQPEQLAGLDVDALQEKIEALQDNWQLTSRLTALAAPAEHQALEAIARLQLPDWLRWLGEADRQQLETLQAQTSQAQALVDSLLNGMGSLRSFARSLAKEHVRHELDMEVEPDSIRVQLRWRSVLGQPVQTRNLSELLVAGPLRSDAVSVYLVENGAMLRNQPLSPAYVSQLLADVDAPAGYSQALAALYGRGDLKDAMLDWFKARLRQSAFIARCAGHLKMSNHAAIKTLWEAEVSAQVVPASVRVAGLVLPNALKCADCLLFYRADLQGDLLLYAPDKPDGQEWVELPSLWAVSVEVGGWTRSEAGREYLLQRIAPADRDRAREYFANVADKPALWDSSKDPRAAVTGLQDCLEDIVAMGLERNLAQVERDESPGWYSALPLDSRRTLSTLNQELLVHQEVFSQEIAGYEVFVDFARRIVTQAIAPYMRSKGVDEPVDPATVLIDYNPQLSDGRTKVASLLDLVIFGYDDNSGIDNPGKGVRSSVGQALGQVRSAELATYIRRAYVGERYTREIRARFLDAGAPEYATRRNAYRNLLLTRMDRDLRVAAGKSQLSADEFWWLTRQVTLLSESVPLSGPVYLGTAVQREGVIKFSIGGHVVMGVYVFAYFNPKGRYWLYTPDAADGVMFRQYHDFPGTVASRLHDYVLERVALGARAAVRRSLTALAASALGVDTLREFNRVIDVRAEFDAIVERAIGDVEDITKSRAEVIRQQVVKGLLFASAPVCLVYPPFALLLDVALMAASVKDAAEAHRQGETERALGHWLAASWGVLFAALGTGAIATLLGRAARSLKLVMAPLSLSGQRLRSAAPLIAREAGPIVRPIRLKPKQAVGKTPENLERVAEKGLFQGTYRSPPSALQPRSTYYIRSRGKYYQVKEDPYFGGLCLVDASRPTALYKLPIRRLGNGKWTHNEVGLRGGNDQILVLGRVSDLREAFPGHAYPDVARGALQGEAVVARFSEAVADNYVFSLNAQTCVIASLYNPTTRVGAVIHFDHNIRTLIERSVRDVTQRLGGATKDIRATLVGGDWLTGADIGGRVRSVMRRQGLRPTWDHWSYSSCFGNTFGVALDLRSGVTSVFKTSRSQVERYYIPVLARAKKSTDPVSVRARGFMTRLRSDPLVANAQGTVSTLQGRPATAAQIEAHAFPTVTLS</sequence>
<evidence type="ECO:0000256" key="1">
    <source>
        <dbReference type="SAM" id="MobiDB-lite"/>
    </source>
</evidence>
<dbReference type="RefSeq" id="WP_003186221.1">
    <property type="nucleotide sequence ID" value="NZ_CM001558.1"/>
</dbReference>
<name>J2Y9J3_PSEFQ</name>